<accession>A0A0R1VWL5</accession>
<evidence type="ECO:0000256" key="1">
    <source>
        <dbReference type="ARBA" id="ARBA00004651"/>
    </source>
</evidence>
<feature type="transmembrane region" description="Helical" evidence="6">
    <location>
        <begin position="434"/>
        <end position="456"/>
    </location>
</feature>
<feature type="transmembrane region" description="Helical" evidence="6">
    <location>
        <begin position="83"/>
        <end position="104"/>
    </location>
</feature>
<evidence type="ECO:0000313" key="8">
    <source>
        <dbReference type="Proteomes" id="UP000051451"/>
    </source>
</evidence>
<dbReference type="AlphaFoldDB" id="A0A0R1VWL5"/>
<dbReference type="GeneID" id="98318922"/>
<feature type="transmembrane region" description="Helical" evidence="6">
    <location>
        <begin position="206"/>
        <end position="225"/>
    </location>
</feature>
<feature type="transmembrane region" description="Helical" evidence="6">
    <location>
        <begin position="7"/>
        <end position="29"/>
    </location>
</feature>
<dbReference type="Proteomes" id="UP000051451">
    <property type="component" value="Unassembled WGS sequence"/>
</dbReference>
<dbReference type="GO" id="GO:0005886">
    <property type="term" value="C:plasma membrane"/>
    <property type="evidence" value="ECO:0007669"/>
    <property type="project" value="UniProtKB-SubCell"/>
</dbReference>
<feature type="transmembrane region" description="Helical" evidence="6">
    <location>
        <begin position="41"/>
        <end position="62"/>
    </location>
</feature>
<evidence type="ECO:0000313" key="7">
    <source>
        <dbReference type="EMBL" id="KRM06028.1"/>
    </source>
</evidence>
<dbReference type="RefSeq" id="WP_057871653.1">
    <property type="nucleotide sequence ID" value="NZ_AZGB01000016.1"/>
</dbReference>
<sequence>MKVVRNYLYNAGYQLLLVLLPLITATYISRVLTNTGVGINAYTNSIISYFVLFGSLGINLYGNRQIAYLRGKPQEMSQTFWEIVLLRIFAIAIAFIGFFIYLPFSKYPTFMLFQAINLAAVILDISWLYMGVEDFKKTVTRNTLVKILSLVAIFIFVKNKSDLGLYIIILGLGGFLGNLTLWPFLKGIVSKVNWRQLHPFRHLHPSLALFVPQVAINVYAVLNKTMLGKMSGTVFAGYYYNSDTIIKTVLALATATGTVMLPHVANAFANGEKKKVNQMLYDSFDFISFLTVAMMFGLAGLSLHLGPYFYGPGFKPVGLAMLLETPVILLIGWSNAIGTQFLLPTNQTKGFTTSVIFGAVTNIIINFPLIYFWGLNGAILATVISEACVTGYQLWVVRKIIKYRQLFLNLPKYLLAGLVMFIPVFWINNTVHTSILSIGAEVLLGMIIYVLMILLLRPTILEKAKKMLAERKAK</sequence>
<feature type="transmembrane region" description="Helical" evidence="6">
    <location>
        <begin position="379"/>
        <end position="398"/>
    </location>
</feature>
<feature type="transmembrane region" description="Helical" evidence="6">
    <location>
        <begin position="410"/>
        <end position="428"/>
    </location>
</feature>
<feature type="transmembrane region" description="Helical" evidence="6">
    <location>
        <begin position="286"/>
        <end position="305"/>
    </location>
</feature>
<dbReference type="Pfam" id="PF01943">
    <property type="entry name" value="Polysacc_synt"/>
    <property type="match status" value="1"/>
</dbReference>
<dbReference type="STRING" id="1423750.FC89_GL000894"/>
<reference evidence="7 8" key="1">
    <citation type="journal article" date="2015" name="Genome Announc.">
        <title>Expanding the biotechnology potential of lactobacilli through comparative genomics of 213 strains and associated genera.</title>
        <authorList>
            <person name="Sun Z."/>
            <person name="Harris H.M."/>
            <person name="McCann A."/>
            <person name="Guo C."/>
            <person name="Argimon S."/>
            <person name="Zhang W."/>
            <person name="Yang X."/>
            <person name="Jeffery I.B."/>
            <person name="Cooney J.C."/>
            <person name="Kagawa T.F."/>
            <person name="Liu W."/>
            <person name="Song Y."/>
            <person name="Salvetti E."/>
            <person name="Wrobel A."/>
            <person name="Rasinkangas P."/>
            <person name="Parkhill J."/>
            <person name="Rea M.C."/>
            <person name="O'Sullivan O."/>
            <person name="Ritari J."/>
            <person name="Douillard F.P."/>
            <person name="Paul Ross R."/>
            <person name="Yang R."/>
            <person name="Briner A.E."/>
            <person name="Felis G.E."/>
            <person name="de Vos W.M."/>
            <person name="Barrangou R."/>
            <person name="Klaenhammer T.R."/>
            <person name="Caufield P.W."/>
            <person name="Cui Y."/>
            <person name="Zhang H."/>
            <person name="O'Toole P.W."/>
        </authorList>
    </citation>
    <scope>NUCLEOTIDE SEQUENCE [LARGE SCALE GENOMIC DNA]</scope>
    <source>
        <strain evidence="7 8">DSM 18630</strain>
    </source>
</reference>
<keyword evidence="2" id="KW-1003">Cell membrane</keyword>
<comment type="caution">
    <text evidence="7">The sequence shown here is derived from an EMBL/GenBank/DDBJ whole genome shotgun (WGS) entry which is preliminary data.</text>
</comment>
<evidence type="ECO:0000256" key="3">
    <source>
        <dbReference type="ARBA" id="ARBA00022692"/>
    </source>
</evidence>
<evidence type="ECO:0000256" key="4">
    <source>
        <dbReference type="ARBA" id="ARBA00022989"/>
    </source>
</evidence>
<evidence type="ECO:0000256" key="2">
    <source>
        <dbReference type="ARBA" id="ARBA00022475"/>
    </source>
</evidence>
<dbReference type="InterPro" id="IPR050833">
    <property type="entry name" value="Poly_Biosynth_Transport"/>
</dbReference>
<feature type="transmembrane region" description="Helical" evidence="6">
    <location>
        <begin position="355"/>
        <end position="373"/>
    </location>
</feature>
<name>A0A0R1VWL5_9LACO</name>
<evidence type="ECO:0000256" key="5">
    <source>
        <dbReference type="ARBA" id="ARBA00023136"/>
    </source>
</evidence>
<dbReference type="PANTHER" id="PTHR30250:SF11">
    <property type="entry name" value="O-ANTIGEN TRANSPORTER-RELATED"/>
    <property type="match status" value="1"/>
</dbReference>
<protein>
    <submittedName>
        <fullName evidence="7">Oligosaccharide translocase</fullName>
    </submittedName>
</protein>
<feature type="transmembrane region" description="Helical" evidence="6">
    <location>
        <begin position="317"/>
        <end position="343"/>
    </location>
</feature>
<proteinExistence type="predicted"/>
<feature type="transmembrane region" description="Helical" evidence="6">
    <location>
        <begin position="163"/>
        <end position="185"/>
    </location>
</feature>
<dbReference type="OrthoDB" id="9815702at2"/>
<dbReference type="PANTHER" id="PTHR30250">
    <property type="entry name" value="PST FAMILY PREDICTED COLANIC ACID TRANSPORTER"/>
    <property type="match status" value="1"/>
</dbReference>
<organism evidence="7 8">
    <name type="scientific">Liquorilactobacillus ghanensis DSM 18630</name>
    <dbReference type="NCBI Taxonomy" id="1423750"/>
    <lineage>
        <taxon>Bacteria</taxon>
        <taxon>Bacillati</taxon>
        <taxon>Bacillota</taxon>
        <taxon>Bacilli</taxon>
        <taxon>Lactobacillales</taxon>
        <taxon>Lactobacillaceae</taxon>
        <taxon>Liquorilactobacillus</taxon>
    </lineage>
</organism>
<dbReference type="InterPro" id="IPR002797">
    <property type="entry name" value="Polysacc_synth"/>
</dbReference>
<dbReference type="EMBL" id="AZGB01000016">
    <property type="protein sequence ID" value="KRM06028.1"/>
    <property type="molecule type" value="Genomic_DNA"/>
</dbReference>
<comment type="subcellular location">
    <subcellularLocation>
        <location evidence="1">Cell membrane</location>
        <topology evidence="1">Multi-pass membrane protein</topology>
    </subcellularLocation>
</comment>
<dbReference type="PATRIC" id="fig|1423750.3.peg.918"/>
<keyword evidence="4 6" id="KW-1133">Transmembrane helix</keyword>
<keyword evidence="8" id="KW-1185">Reference proteome</keyword>
<gene>
    <name evidence="7" type="ORF">FC89_GL000894</name>
</gene>
<evidence type="ECO:0000256" key="6">
    <source>
        <dbReference type="SAM" id="Phobius"/>
    </source>
</evidence>
<keyword evidence="5 6" id="KW-0472">Membrane</keyword>
<feature type="transmembrane region" description="Helical" evidence="6">
    <location>
        <begin position="110"/>
        <end position="132"/>
    </location>
</feature>
<keyword evidence="3 6" id="KW-0812">Transmembrane</keyword>